<dbReference type="Proteomes" id="UP000664132">
    <property type="component" value="Unassembled WGS sequence"/>
</dbReference>
<comment type="caution">
    <text evidence="9">The sequence shown here is derived from an EMBL/GenBank/DDBJ whole genome shotgun (WGS) entry which is preliminary data.</text>
</comment>
<evidence type="ECO:0000256" key="2">
    <source>
        <dbReference type="ARBA" id="ARBA00022833"/>
    </source>
</evidence>
<keyword evidence="3" id="KW-0805">Transcription regulation</keyword>
<evidence type="ECO:0000256" key="7">
    <source>
        <dbReference type="SAM" id="MobiDB-lite"/>
    </source>
</evidence>
<keyword evidence="2" id="KW-0862">Zinc</keyword>
<dbReference type="PROSITE" id="PS00028">
    <property type="entry name" value="ZINC_FINGER_C2H2_1"/>
    <property type="match status" value="2"/>
</dbReference>
<evidence type="ECO:0000256" key="6">
    <source>
        <dbReference type="PROSITE-ProRule" id="PRU00042"/>
    </source>
</evidence>
<dbReference type="InterPro" id="IPR036864">
    <property type="entry name" value="Zn2-C6_fun-type_DNA-bd_sf"/>
</dbReference>
<dbReference type="SUPFAM" id="SSF57667">
    <property type="entry name" value="beta-beta-alpha zinc fingers"/>
    <property type="match status" value="1"/>
</dbReference>
<dbReference type="PANTHER" id="PTHR47660">
    <property type="entry name" value="TRANSCRIPTION FACTOR WITH C2H2 AND ZN(2)-CYS(6) DNA BINDING DOMAIN (EUROFUNG)-RELATED-RELATED"/>
    <property type="match status" value="1"/>
</dbReference>
<dbReference type="PROSITE" id="PS00463">
    <property type="entry name" value="ZN2_CY6_FUNGAL_1"/>
    <property type="match status" value="1"/>
</dbReference>
<evidence type="ECO:0000313" key="10">
    <source>
        <dbReference type="Proteomes" id="UP000664132"/>
    </source>
</evidence>
<feature type="domain" description="C2H2-type" evidence="8">
    <location>
        <begin position="50"/>
        <end position="77"/>
    </location>
</feature>
<dbReference type="EMBL" id="JAFJYH010000273">
    <property type="protein sequence ID" value="KAG4414257.1"/>
    <property type="molecule type" value="Genomic_DNA"/>
</dbReference>
<dbReference type="PROSITE" id="PS50157">
    <property type="entry name" value="ZINC_FINGER_C2H2_2"/>
    <property type="match status" value="2"/>
</dbReference>
<feature type="compositionally biased region" description="Low complexity" evidence="7">
    <location>
        <begin position="38"/>
        <end position="48"/>
    </location>
</feature>
<dbReference type="Gene3D" id="3.30.160.60">
    <property type="entry name" value="Classic Zinc Finger"/>
    <property type="match status" value="1"/>
</dbReference>
<dbReference type="OrthoDB" id="40579at2759"/>
<keyword evidence="1" id="KW-0479">Metal-binding</keyword>
<keyword evidence="6" id="KW-0863">Zinc-finger</keyword>
<feature type="compositionally biased region" description="Polar residues" evidence="7">
    <location>
        <begin position="14"/>
        <end position="23"/>
    </location>
</feature>
<dbReference type="SMART" id="SM00355">
    <property type="entry name" value="ZnF_C2H2"/>
    <property type="match status" value="2"/>
</dbReference>
<sequence>MEQTSGSGAEAHQTRSQTTQSPRSGPPEWQSFLSPENSSRSGSAPTSSGHKCRICHRTYERADHLNRHLKSHENARPYQCSQCQKSFNRIDLLNRHVSTHDRPTNGGKPIIRRTDRAGQACIACAAAKARCGDEKPCRRCQIKGISCETQSSSQNTQHTQTQLSPSGTASISRFHVAHLANSIGTSSGTNASAQSGQLDSLSFPQSSNPYEIESAQPNLDNGFSLAGSQTYGVEPLDGNIPNPNLDFMTEEMLFLSNTADFNNQNLDFGFLDFNFDEVHLDIANCPKEGTGSDQKTVTRPQRRISRSIPRDASRAHAAFIRSPWLWTPAQKDRILVDQDNLAVDEENISTTLTPGSTMSMPGCQSYESQSIDARLRDRMFYLVCNMNKFTQGVPDFPSLEILNHVIKAFFVKQSYQIDNWIHVPTLSAADSHPEFLLALVTAGSTVISVPAIWKMGLVLQDVVRVTLGDLWEKKNSNTRALQPLQAFMLCLDTGLWCGFQRQMEIAESFGQPLVTMMRRGGIIGSSLDTHALVPRDTDDGQALEVKWRKWCQRESFKRLVIHMFLHDTRASVALQKGALMSFAELSFSLPASRALFLANSATDWKSKYLEHRTPQWRAPPRLLDALHDITILDDLQDECDINLCYTALLHGFWGQIWAYLEGNKFHLGHKPDSAHQLWLTTQHRELCRDIETFKLSLARGAKNSPDLLLTVELFLMILYVSPEELQRFAGKGGEEAAVQVIPSLEQWASTGHARKAVWHAGQVFRAAAQMPPAGLRDFLAIAVYFASLTIWTYSNLCPSSSRNGSERPKSRLSHLQDTTSVAIVDGPETRETRAFLSGHLDSAALTVVKSLEPSIEGFDGSNVTILKLADPNAALKIARDLYRSNFPVMDGPLPPLVENMGNLMRDLSSLPDSRFSRCASPADR</sequence>
<evidence type="ECO:0000256" key="5">
    <source>
        <dbReference type="ARBA" id="ARBA00023242"/>
    </source>
</evidence>
<dbReference type="FunFam" id="3.30.160.60:FF:000630">
    <property type="entry name" value="Zinc finger protein 180"/>
    <property type="match status" value="1"/>
</dbReference>
<dbReference type="AlphaFoldDB" id="A0A8H7T857"/>
<dbReference type="Pfam" id="PF00172">
    <property type="entry name" value="Zn_clus"/>
    <property type="match status" value="1"/>
</dbReference>
<evidence type="ECO:0000256" key="1">
    <source>
        <dbReference type="ARBA" id="ARBA00022723"/>
    </source>
</evidence>
<evidence type="ECO:0000313" key="9">
    <source>
        <dbReference type="EMBL" id="KAG4414257.1"/>
    </source>
</evidence>
<dbReference type="GO" id="GO:0000981">
    <property type="term" value="F:DNA-binding transcription factor activity, RNA polymerase II-specific"/>
    <property type="evidence" value="ECO:0007669"/>
    <property type="project" value="InterPro"/>
</dbReference>
<keyword evidence="4" id="KW-0804">Transcription</keyword>
<dbReference type="Gene3D" id="4.10.240.10">
    <property type="entry name" value="Zn(2)-C6 fungal-type DNA-binding domain"/>
    <property type="match status" value="1"/>
</dbReference>
<dbReference type="Pfam" id="PF00096">
    <property type="entry name" value="zf-C2H2"/>
    <property type="match status" value="2"/>
</dbReference>
<dbReference type="InterPro" id="IPR036236">
    <property type="entry name" value="Znf_C2H2_sf"/>
</dbReference>
<dbReference type="InterPro" id="IPR013087">
    <property type="entry name" value="Znf_C2H2_type"/>
</dbReference>
<keyword evidence="5" id="KW-0539">Nucleus</keyword>
<keyword evidence="10" id="KW-1185">Reference proteome</keyword>
<evidence type="ECO:0000256" key="3">
    <source>
        <dbReference type="ARBA" id="ARBA00023015"/>
    </source>
</evidence>
<dbReference type="PANTHER" id="PTHR47660:SF2">
    <property type="entry name" value="TRANSCRIPTION FACTOR WITH C2H2 AND ZN(2)-CYS(6) DNA BINDING DOMAIN (EUROFUNG)"/>
    <property type="match status" value="1"/>
</dbReference>
<gene>
    <name evidence="9" type="ORF">IFR04_012595</name>
</gene>
<dbReference type="SMART" id="SM00066">
    <property type="entry name" value="GAL4"/>
    <property type="match status" value="1"/>
</dbReference>
<accession>A0A8H7T857</accession>
<evidence type="ECO:0000259" key="8">
    <source>
        <dbReference type="PROSITE" id="PS50157"/>
    </source>
</evidence>
<feature type="region of interest" description="Disordered" evidence="7">
    <location>
        <begin position="1"/>
        <end position="50"/>
    </location>
</feature>
<proteinExistence type="predicted"/>
<reference evidence="9" key="1">
    <citation type="submission" date="2021-02" db="EMBL/GenBank/DDBJ databases">
        <title>Genome sequence Cadophora malorum strain M34.</title>
        <authorList>
            <person name="Stefanovic E."/>
            <person name="Vu D."/>
            <person name="Scully C."/>
            <person name="Dijksterhuis J."/>
            <person name="Roader J."/>
            <person name="Houbraken J."/>
        </authorList>
    </citation>
    <scope>NUCLEOTIDE SEQUENCE</scope>
    <source>
        <strain evidence="9">M34</strain>
    </source>
</reference>
<protein>
    <recommendedName>
        <fullName evidence="8">C2H2-type domain-containing protein</fullName>
    </recommendedName>
</protein>
<name>A0A8H7T857_9HELO</name>
<organism evidence="9 10">
    <name type="scientific">Cadophora malorum</name>
    <dbReference type="NCBI Taxonomy" id="108018"/>
    <lineage>
        <taxon>Eukaryota</taxon>
        <taxon>Fungi</taxon>
        <taxon>Dikarya</taxon>
        <taxon>Ascomycota</taxon>
        <taxon>Pezizomycotina</taxon>
        <taxon>Leotiomycetes</taxon>
        <taxon>Helotiales</taxon>
        <taxon>Ploettnerulaceae</taxon>
        <taxon>Cadophora</taxon>
    </lineage>
</organism>
<dbReference type="GO" id="GO:0008270">
    <property type="term" value="F:zinc ion binding"/>
    <property type="evidence" value="ECO:0007669"/>
    <property type="project" value="UniProtKB-KW"/>
</dbReference>
<feature type="region of interest" description="Disordered" evidence="7">
    <location>
        <begin position="186"/>
        <end position="219"/>
    </location>
</feature>
<feature type="region of interest" description="Disordered" evidence="7">
    <location>
        <begin position="286"/>
        <end position="308"/>
    </location>
</feature>
<dbReference type="InterPro" id="IPR001138">
    <property type="entry name" value="Zn2Cys6_DnaBD"/>
</dbReference>
<feature type="domain" description="C2H2-type" evidence="8">
    <location>
        <begin position="78"/>
        <end position="105"/>
    </location>
</feature>
<evidence type="ECO:0000256" key="4">
    <source>
        <dbReference type="ARBA" id="ARBA00023163"/>
    </source>
</evidence>
<dbReference type="SUPFAM" id="SSF57701">
    <property type="entry name" value="Zn2/Cys6 DNA-binding domain"/>
    <property type="match status" value="1"/>
</dbReference>